<organism evidence="2 3">
    <name type="scientific">Vallitalea longa</name>
    <dbReference type="NCBI Taxonomy" id="2936439"/>
    <lineage>
        <taxon>Bacteria</taxon>
        <taxon>Bacillati</taxon>
        <taxon>Bacillota</taxon>
        <taxon>Clostridia</taxon>
        <taxon>Lachnospirales</taxon>
        <taxon>Vallitaleaceae</taxon>
        <taxon>Vallitalea</taxon>
    </lineage>
</organism>
<evidence type="ECO:0000313" key="2">
    <source>
        <dbReference type="EMBL" id="GKX32311.1"/>
    </source>
</evidence>
<feature type="transmembrane region" description="Helical" evidence="1">
    <location>
        <begin position="9"/>
        <end position="27"/>
    </location>
</feature>
<protein>
    <submittedName>
        <fullName evidence="2">Uncharacterized protein</fullName>
    </submittedName>
</protein>
<dbReference type="Pfam" id="PF04956">
    <property type="entry name" value="TrbC"/>
    <property type="match status" value="1"/>
</dbReference>
<gene>
    <name evidence="2" type="ORF">SH1V18_47910</name>
</gene>
<dbReference type="EMBL" id="BRLB01000031">
    <property type="protein sequence ID" value="GKX32311.1"/>
    <property type="molecule type" value="Genomic_DNA"/>
</dbReference>
<keyword evidence="1" id="KW-0472">Membrane</keyword>
<keyword evidence="3" id="KW-1185">Reference proteome</keyword>
<sequence>MKSKKIKKMLYLLLNMVVLIGLFSLSVYAEDPTYQQYTKGVDKIKNILTGIFAFIGLISAGFGIMMYRKKVEERTEELSSVFWIFVGVFVISISGTVVTWMFF</sequence>
<comment type="caution">
    <text evidence="2">The sequence shown here is derived from an EMBL/GenBank/DDBJ whole genome shotgun (WGS) entry which is preliminary data.</text>
</comment>
<dbReference type="AlphaFoldDB" id="A0A9W6DGH6"/>
<evidence type="ECO:0000313" key="3">
    <source>
        <dbReference type="Proteomes" id="UP001144256"/>
    </source>
</evidence>
<feature type="transmembrane region" description="Helical" evidence="1">
    <location>
        <begin position="47"/>
        <end position="68"/>
    </location>
</feature>
<keyword evidence="1" id="KW-1133">Transmembrane helix</keyword>
<feature type="transmembrane region" description="Helical" evidence="1">
    <location>
        <begin position="80"/>
        <end position="102"/>
    </location>
</feature>
<proteinExistence type="predicted"/>
<reference evidence="2" key="1">
    <citation type="submission" date="2022-06" db="EMBL/GenBank/DDBJ databases">
        <title>Vallitalea longa sp. nov., an anaerobic bacterium isolated from marine sediment.</title>
        <authorList>
            <person name="Hirano S."/>
            <person name="Terahara T."/>
            <person name="Mori K."/>
            <person name="Hamada M."/>
            <person name="Matsumoto R."/>
            <person name="Kobayashi T."/>
        </authorList>
    </citation>
    <scope>NUCLEOTIDE SEQUENCE</scope>
    <source>
        <strain evidence="2">SH18-1</strain>
    </source>
</reference>
<dbReference type="Proteomes" id="UP001144256">
    <property type="component" value="Unassembled WGS sequence"/>
</dbReference>
<dbReference type="RefSeq" id="WP_281819796.1">
    <property type="nucleotide sequence ID" value="NZ_BRLB01000031.1"/>
</dbReference>
<dbReference type="InterPro" id="IPR007039">
    <property type="entry name" value="TrbC/VirB2"/>
</dbReference>
<keyword evidence="1" id="KW-0812">Transmembrane</keyword>
<evidence type="ECO:0000256" key="1">
    <source>
        <dbReference type="SAM" id="Phobius"/>
    </source>
</evidence>
<accession>A0A9W6DGH6</accession>
<name>A0A9W6DGH6_9FIRM</name>